<dbReference type="PANTHER" id="PTHR31616">
    <property type="entry name" value="TREHALASE"/>
    <property type="match status" value="1"/>
</dbReference>
<proteinExistence type="predicted"/>
<dbReference type="InterPro" id="IPR012341">
    <property type="entry name" value="6hp_glycosidase-like_sf"/>
</dbReference>
<evidence type="ECO:0000313" key="4">
    <source>
        <dbReference type="Proteomes" id="UP000326780"/>
    </source>
</evidence>
<gene>
    <name evidence="3" type="ORF">GFK26_03865</name>
</gene>
<dbReference type="Proteomes" id="UP000326780">
    <property type="component" value="Chromosome"/>
</dbReference>
<reference evidence="3 4" key="1">
    <citation type="submission" date="2019-10" db="EMBL/GenBank/DDBJ databases">
        <title>Complete genome sequence of Variovorax paradoxus 5C-2.</title>
        <authorList>
            <person name="Gogoleva N.E."/>
            <person name="Balkin A.S."/>
        </authorList>
    </citation>
    <scope>NUCLEOTIDE SEQUENCE [LARGE SCALE GENOMIC DNA]</scope>
    <source>
        <strain evidence="3 4">5C-2</strain>
    </source>
</reference>
<dbReference type="Pfam" id="PF19291">
    <property type="entry name" value="TREH_N"/>
    <property type="match status" value="1"/>
</dbReference>
<feature type="domain" description="GH15-like" evidence="1">
    <location>
        <begin position="260"/>
        <end position="614"/>
    </location>
</feature>
<sequence length="630" mass="69256">MRTKKGGPSAVCSDEYNVKTHQAYQPISDYALIGNTHSAALIGRDGAIDWCCLPQFDSPAVFCRLLDAQLGGYFKLAPAGAHRSTRRYAANGAALETEFSTAGGAVRVTDFMHSERLATSRIGIDKAHCHRLLRCIDGLGGDVELEVALRPTFDFARQAAHWNQSALGWHVTGGGQHLLLESMPVIECRLRGDIAQARLSVRTGERAWLIVSQVDAMTLQAPPPAGDPEVLLEETRRHWAEWDRLYTYEGPYQAQVRISARVLKLLTFGPTGALVAAPTASLPELVGGARNWDYRFCWLRDSALVLRALMAVGYHEAAMDFFRWLEELCQGECDAIQIMYRIDGGRDLPEQELEHLEGYRGSQPVRIGNAAAQQKQLDAYGHVLDAVLVCHEGMRMSLSSGLRHVLARLADEAAAHWREPDQGFWESRGPPQHFVSSKLMCWVALDRAVRLAATAALEGNVDGWRAERDAVRQAILEHGYDARAQAFTQAFGSAELDASALLIPLVGFLPAGDERMANTVESIRHRLMNHGLVYRYGGNDGVAGGEAALAMCSFWMVDNLALQARVDEACMLFEHIVSFSSDLGLLSEEIDPLTGQLLGNYPQGFTHLALIESALAIGAAQRRQMRGAQE</sequence>
<evidence type="ECO:0000313" key="3">
    <source>
        <dbReference type="EMBL" id="QFZ81953.1"/>
    </source>
</evidence>
<dbReference type="Gene3D" id="1.50.10.10">
    <property type="match status" value="1"/>
</dbReference>
<feature type="domain" description="Trehalase-like N-terminal" evidence="2">
    <location>
        <begin position="25"/>
        <end position="191"/>
    </location>
</feature>
<dbReference type="PANTHER" id="PTHR31616:SF10">
    <property type="entry name" value="TREHALASE"/>
    <property type="match status" value="1"/>
</dbReference>
<evidence type="ECO:0000259" key="1">
    <source>
        <dbReference type="Pfam" id="PF00723"/>
    </source>
</evidence>
<organism evidence="3 4">
    <name type="scientific">Variovorax paradoxus</name>
    <dbReference type="NCBI Taxonomy" id="34073"/>
    <lineage>
        <taxon>Bacteria</taxon>
        <taxon>Pseudomonadati</taxon>
        <taxon>Pseudomonadota</taxon>
        <taxon>Betaproteobacteria</taxon>
        <taxon>Burkholderiales</taxon>
        <taxon>Comamonadaceae</taxon>
        <taxon>Variovorax</taxon>
    </lineage>
</organism>
<dbReference type="InterPro" id="IPR008928">
    <property type="entry name" value="6-hairpin_glycosidase_sf"/>
</dbReference>
<dbReference type="EMBL" id="CP045644">
    <property type="protein sequence ID" value="QFZ81953.1"/>
    <property type="molecule type" value="Genomic_DNA"/>
</dbReference>
<dbReference type="InterPro" id="IPR011613">
    <property type="entry name" value="GH15-like"/>
</dbReference>
<protein>
    <submittedName>
        <fullName evidence="3">Glycoside hydrolase family 15 protein</fullName>
    </submittedName>
</protein>
<dbReference type="SUPFAM" id="SSF48208">
    <property type="entry name" value="Six-hairpin glycosidases"/>
    <property type="match status" value="1"/>
</dbReference>
<keyword evidence="3" id="KW-0378">Hydrolase</keyword>
<dbReference type="GO" id="GO:0015927">
    <property type="term" value="F:trehalase activity"/>
    <property type="evidence" value="ECO:0007669"/>
    <property type="project" value="TreeGrafter"/>
</dbReference>
<dbReference type="AlphaFoldDB" id="A0A5Q0LXE8"/>
<dbReference type="GO" id="GO:0005993">
    <property type="term" value="P:trehalose catabolic process"/>
    <property type="evidence" value="ECO:0007669"/>
    <property type="project" value="TreeGrafter"/>
</dbReference>
<accession>A0A5Q0LXE8</accession>
<evidence type="ECO:0000259" key="2">
    <source>
        <dbReference type="Pfam" id="PF19291"/>
    </source>
</evidence>
<dbReference type="Pfam" id="PF00723">
    <property type="entry name" value="Glyco_hydro_15"/>
    <property type="match status" value="1"/>
</dbReference>
<name>A0A5Q0LXE8_VARPD</name>
<dbReference type="InterPro" id="IPR045582">
    <property type="entry name" value="Trehalase-like_N"/>
</dbReference>